<keyword evidence="2" id="KW-1185">Reference proteome</keyword>
<comment type="caution">
    <text evidence="1">The sequence shown here is derived from an EMBL/GenBank/DDBJ whole genome shotgun (WGS) entry which is preliminary data.</text>
</comment>
<dbReference type="Proteomes" id="UP000821845">
    <property type="component" value="Chromosome 3"/>
</dbReference>
<reference evidence="1" key="1">
    <citation type="submission" date="2020-05" db="EMBL/GenBank/DDBJ databases">
        <title>Large-scale comparative analyses of tick genomes elucidate their genetic diversity and vector capacities.</title>
        <authorList>
            <person name="Jia N."/>
            <person name="Wang J."/>
            <person name="Shi W."/>
            <person name="Du L."/>
            <person name="Sun Y."/>
            <person name="Zhan W."/>
            <person name="Jiang J."/>
            <person name="Wang Q."/>
            <person name="Zhang B."/>
            <person name="Ji P."/>
            <person name="Sakyi L.B."/>
            <person name="Cui X."/>
            <person name="Yuan T."/>
            <person name="Jiang B."/>
            <person name="Yang W."/>
            <person name="Lam T.T.-Y."/>
            <person name="Chang Q."/>
            <person name="Ding S."/>
            <person name="Wang X."/>
            <person name="Zhu J."/>
            <person name="Ruan X."/>
            <person name="Zhao L."/>
            <person name="Wei J."/>
            <person name="Que T."/>
            <person name="Du C."/>
            <person name="Cheng J."/>
            <person name="Dai P."/>
            <person name="Han X."/>
            <person name="Huang E."/>
            <person name="Gao Y."/>
            <person name="Liu J."/>
            <person name="Shao H."/>
            <person name="Ye R."/>
            <person name="Li L."/>
            <person name="Wei W."/>
            <person name="Wang X."/>
            <person name="Wang C."/>
            <person name="Yang T."/>
            <person name="Huo Q."/>
            <person name="Li W."/>
            <person name="Guo W."/>
            <person name="Chen H."/>
            <person name="Zhou L."/>
            <person name="Ni X."/>
            <person name="Tian J."/>
            <person name="Zhou Y."/>
            <person name="Sheng Y."/>
            <person name="Liu T."/>
            <person name="Pan Y."/>
            <person name="Xia L."/>
            <person name="Li J."/>
            <person name="Zhao F."/>
            <person name="Cao W."/>
        </authorList>
    </citation>
    <scope>NUCLEOTIDE SEQUENCE</scope>
    <source>
        <strain evidence="1">Hyas-2018</strain>
    </source>
</reference>
<dbReference type="EMBL" id="CM023483">
    <property type="protein sequence ID" value="KAH6936887.1"/>
    <property type="molecule type" value="Genomic_DNA"/>
</dbReference>
<evidence type="ECO:0000313" key="2">
    <source>
        <dbReference type="Proteomes" id="UP000821845"/>
    </source>
</evidence>
<evidence type="ECO:0000313" key="1">
    <source>
        <dbReference type="EMBL" id="KAH6936887.1"/>
    </source>
</evidence>
<gene>
    <name evidence="1" type="ORF">HPB50_024050</name>
</gene>
<proteinExistence type="predicted"/>
<name>A0ACB7SNV1_HYAAI</name>
<sequence>MLESVIWLTTDHIHFPTQVLEVGLDCVRLVYSLIMAFRFLSLARCLLMVVLLSGHGGVLTSVNSQALAECGNTCGGYVGRKCVKECHCVFYRGSDYGICRAVGLNETYLPEMRVF</sequence>
<protein>
    <submittedName>
        <fullName evidence="1">Uncharacterized protein</fullName>
    </submittedName>
</protein>
<accession>A0ACB7SNV1</accession>
<organism evidence="1 2">
    <name type="scientific">Hyalomma asiaticum</name>
    <name type="common">Tick</name>
    <dbReference type="NCBI Taxonomy" id="266040"/>
    <lineage>
        <taxon>Eukaryota</taxon>
        <taxon>Metazoa</taxon>
        <taxon>Ecdysozoa</taxon>
        <taxon>Arthropoda</taxon>
        <taxon>Chelicerata</taxon>
        <taxon>Arachnida</taxon>
        <taxon>Acari</taxon>
        <taxon>Parasitiformes</taxon>
        <taxon>Ixodida</taxon>
        <taxon>Ixodoidea</taxon>
        <taxon>Ixodidae</taxon>
        <taxon>Hyalomminae</taxon>
        <taxon>Hyalomma</taxon>
    </lineage>
</organism>